<dbReference type="SMART" id="SM00091">
    <property type="entry name" value="PAS"/>
    <property type="match status" value="1"/>
</dbReference>
<comment type="function">
    <text evidence="17">Member of the two-component regulatory system PhoR/PhoB involved in the phosphate regulon genes expression. PhoR may function as a membrane-associated protein kinase that phosphorylates PhoB in response to environmental signals.</text>
</comment>
<evidence type="ECO:0000256" key="2">
    <source>
        <dbReference type="ARBA" id="ARBA00004236"/>
    </source>
</evidence>
<dbReference type="SUPFAM" id="SSF47384">
    <property type="entry name" value="Homodimeric domain of signal transducing histidine kinase"/>
    <property type="match status" value="1"/>
</dbReference>
<dbReference type="GO" id="GO:0006817">
    <property type="term" value="P:phosphate ion transport"/>
    <property type="evidence" value="ECO:0007669"/>
    <property type="project" value="UniProtKB-KW"/>
</dbReference>
<evidence type="ECO:0000256" key="14">
    <source>
        <dbReference type="ARBA" id="ARBA00022989"/>
    </source>
</evidence>
<dbReference type="FunFam" id="1.10.287.130:FF:000008">
    <property type="entry name" value="Two-component sensor histidine kinase"/>
    <property type="match status" value="1"/>
</dbReference>
<accession>A0A4V2W461</accession>
<keyword evidence="9" id="KW-0808">Transferase</keyword>
<evidence type="ECO:0000256" key="9">
    <source>
        <dbReference type="ARBA" id="ARBA00022679"/>
    </source>
</evidence>
<dbReference type="EC" id="2.7.13.3" evidence="3"/>
<dbReference type="InterPro" id="IPR014310">
    <property type="entry name" value="Sig_transdc_His_kinase_PhoR"/>
</dbReference>
<dbReference type="GO" id="GO:0016036">
    <property type="term" value="P:cellular response to phosphate starvation"/>
    <property type="evidence" value="ECO:0007669"/>
    <property type="project" value="TreeGrafter"/>
</dbReference>
<keyword evidence="10" id="KW-0812">Transmembrane</keyword>
<reference evidence="19 20" key="1">
    <citation type="submission" date="2019-03" db="EMBL/GenBank/DDBJ databases">
        <title>Above-ground endophytic microbial communities from plants in different locations in the United States.</title>
        <authorList>
            <person name="Frank C."/>
        </authorList>
    </citation>
    <scope>NUCLEOTIDE SEQUENCE [LARGE SCALE GENOMIC DNA]</scope>
    <source>
        <strain evidence="19 20">LP_13_YM</strain>
    </source>
</reference>
<dbReference type="Pfam" id="PF13188">
    <property type="entry name" value="PAS_8"/>
    <property type="match status" value="1"/>
</dbReference>
<evidence type="ECO:0000313" key="20">
    <source>
        <dbReference type="Proteomes" id="UP000295645"/>
    </source>
</evidence>
<evidence type="ECO:0000313" key="19">
    <source>
        <dbReference type="EMBL" id="TCV94619.1"/>
    </source>
</evidence>
<proteinExistence type="predicted"/>
<dbReference type="InterPro" id="IPR003594">
    <property type="entry name" value="HATPase_dom"/>
</dbReference>
<dbReference type="Gene3D" id="3.30.450.20">
    <property type="entry name" value="PAS domain"/>
    <property type="match status" value="1"/>
</dbReference>
<dbReference type="SMART" id="SM00388">
    <property type="entry name" value="HisKA"/>
    <property type="match status" value="1"/>
</dbReference>
<evidence type="ECO:0000256" key="17">
    <source>
        <dbReference type="ARBA" id="ARBA00025207"/>
    </source>
</evidence>
<keyword evidence="14" id="KW-1133">Transmembrane helix</keyword>
<comment type="subcellular location">
    <subcellularLocation>
        <location evidence="2">Cell membrane</location>
    </subcellularLocation>
</comment>
<name>A0A4V2W461_9GAMM</name>
<evidence type="ECO:0000256" key="4">
    <source>
        <dbReference type="ARBA" id="ARBA00019665"/>
    </source>
</evidence>
<dbReference type="SUPFAM" id="SSF55874">
    <property type="entry name" value="ATPase domain of HSP90 chaperone/DNA topoisomerase II/histidine kinase"/>
    <property type="match status" value="1"/>
</dbReference>
<dbReference type="SUPFAM" id="SSF55785">
    <property type="entry name" value="PYP-like sensor domain (PAS domain)"/>
    <property type="match status" value="1"/>
</dbReference>
<evidence type="ECO:0000256" key="15">
    <source>
        <dbReference type="ARBA" id="ARBA00023012"/>
    </source>
</evidence>
<keyword evidence="11" id="KW-0547">Nucleotide-binding</keyword>
<evidence type="ECO:0000256" key="8">
    <source>
        <dbReference type="ARBA" id="ARBA00022592"/>
    </source>
</evidence>
<dbReference type="InterPro" id="IPR050351">
    <property type="entry name" value="BphY/WalK/GraS-like"/>
</dbReference>
<comment type="catalytic activity">
    <reaction evidence="1">
        <text>ATP + protein L-histidine = ADP + protein N-phospho-L-histidine.</text>
        <dbReference type="EC" id="2.7.13.3"/>
    </reaction>
</comment>
<dbReference type="InterPro" id="IPR036890">
    <property type="entry name" value="HATPase_C_sf"/>
</dbReference>
<dbReference type="Proteomes" id="UP000295645">
    <property type="component" value="Unassembled WGS sequence"/>
</dbReference>
<dbReference type="GO" id="GO:0004721">
    <property type="term" value="F:phosphoprotein phosphatase activity"/>
    <property type="evidence" value="ECO:0007669"/>
    <property type="project" value="TreeGrafter"/>
</dbReference>
<dbReference type="CDD" id="cd00082">
    <property type="entry name" value="HisKA"/>
    <property type="match status" value="1"/>
</dbReference>
<keyword evidence="5" id="KW-0813">Transport</keyword>
<evidence type="ECO:0000256" key="3">
    <source>
        <dbReference type="ARBA" id="ARBA00012438"/>
    </source>
</evidence>
<keyword evidence="6" id="KW-1003">Cell membrane</keyword>
<dbReference type="PANTHER" id="PTHR45453">
    <property type="entry name" value="PHOSPHATE REGULON SENSOR PROTEIN PHOR"/>
    <property type="match status" value="1"/>
</dbReference>
<evidence type="ECO:0000256" key="7">
    <source>
        <dbReference type="ARBA" id="ARBA00022553"/>
    </source>
</evidence>
<evidence type="ECO:0000256" key="16">
    <source>
        <dbReference type="ARBA" id="ARBA00023136"/>
    </source>
</evidence>
<evidence type="ECO:0000256" key="11">
    <source>
        <dbReference type="ARBA" id="ARBA00022741"/>
    </source>
</evidence>
<dbReference type="NCBIfam" id="TIGR02966">
    <property type="entry name" value="phoR_proteo"/>
    <property type="match status" value="1"/>
</dbReference>
<sequence length="442" mass="49124">MSRHGKVPWPIRLSVMPMSYRFDSSLRLPALLMAALAVGGVAGAFVDAPLAGVTVVALAEIVVLLSRIRHRNRPMMATARAEADPQYDRLMTRTRRIASQLRDLRSAAGTLPDAVVLLDQARHVRWFNHAAEELLGLRRPTDRSRDLLDVLRNSELADWLTEGAREPLNDVTAPGRPNRHISVTLLPFGSRQRLLLARDTSHLTRLEQIRRDFVANVSHELRTPLTVIHGYLELLDPEDIPELASVIDEMRIQSKRMGQIVEDLLTLSRLETQDHVAEEQVQMTPLLATLRKEAEALSQGRHKIALEGSIATDILGSPKDLHSAFSNLVSNAVRYTPTGGRIDIRWERTAHGATFSVKDSGFGIPASHIARLTERFYRVSSSRSRDSGGTGLGLSIVKHVLNLHQARLEIDSEPGQGSTFACVFGTERLLDPERAHDLHLHG</sequence>
<dbReference type="GO" id="GO:0005524">
    <property type="term" value="F:ATP binding"/>
    <property type="evidence" value="ECO:0007669"/>
    <property type="project" value="UniProtKB-KW"/>
</dbReference>
<comment type="caution">
    <text evidence="19">The sequence shown here is derived from an EMBL/GenBank/DDBJ whole genome shotgun (WGS) entry which is preliminary data.</text>
</comment>
<dbReference type="SMART" id="SM00387">
    <property type="entry name" value="HATPase_c"/>
    <property type="match status" value="1"/>
</dbReference>
<dbReference type="Gene3D" id="1.10.287.130">
    <property type="match status" value="1"/>
</dbReference>
<dbReference type="PANTHER" id="PTHR45453:SF1">
    <property type="entry name" value="PHOSPHATE REGULON SENSOR PROTEIN PHOR"/>
    <property type="match status" value="1"/>
</dbReference>
<organism evidence="19 20">
    <name type="scientific">Luteibacter rhizovicinus</name>
    <dbReference type="NCBI Taxonomy" id="242606"/>
    <lineage>
        <taxon>Bacteria</taxon>
        <taxon>Pseudomonadati</taxon>
        <taxon>Pseudomonadota</taxon>
        <taxon>Gammaproteobacteria</taxon>
        <taxon>Lysobacterales</taxon>
        <taxon>Rhodanobacteraceae</taxon>
        <taxon>Luteibacter</taxon>
    </lineage>
</organism>
<dbReference type="InterPro" id="IPR035965">
    <property type="entry name" value="PAS-like_dom_sf"/>
</dbReference>
<evidence type="ECO:0000259" key="18">
    <source>
        <dbReference type="PROSITE" id="PS50109"/>
    </source>
</evidence>
<dbReference type="GO" id="GO:0000155">
    <property type="term" value="F:phosphorelay sensor kinase activity"/>
    <property type="evidence" value="ECO:0007669"/>
    <property type="project" value="InterPro"/>
</dbReference>
<dbReference type="InterPro" id="IPR036097">
    <property type="entry name" value="HisK_dim/P_sf"/>
</dbReference>
<evidence type="ECO:0000256" key="6">
    <source>
        <dbReference type="ARBA" id="ARBA00022475"/>
    </source>
</evidence>
<dbReference type="InterPro" id="IPR003661">
    <property type="entry name" value="HisK_dim/P_dom"/>
</dbReference>
<evidence type="ECO:0000256" key="5">
    <source>
        <dbReference type="ARBA" id="ARBA00022448"/>
    </source>
</evidence>
<evidence type="ECO:0000256" key="13">
    <source>
        <dbReference type="ARBA" id="ARBA00022840"/>
    </source>
</evidence>
<dbReference type="InterPro" id="IPR000014">
    <property type="entry name" value="PAS"/>
</dbReference>
<keyword evidence="20" id="KW-1185">Reference proteome</keyword>
<evidence type="ECO:0000256" key="10">
    <source>
        <dbReference type="ARBA" id="ARBA00022692"/>
    </source>
</evidence>
<dbReference type="Pfam" id="PF02518">
    <property type="entry name" value="HATPase_c"/>
    <property type="match status" value="1"/>
</dbReference>
<dbReference type="AlphaFoldDB" id="A0A4V2W461"/>
<dbReference type="FunFam" id="3.30.565.10:FF:000006">
    <property type="entry name" value="Sensor histidine kinase WalK"/>
    <property type="match status" value="1"/>
</dbReference>
<dbReference type="Gene3D" id="3.30.565.10">
    <property type="entry name" value="Histidine kinase-like ATPase, C-terminal domain"/>
    <property type="match status" value="1"/>
</dbReference>
<evidence type="ECO:0000256" key="12">
    <source>
        <dbReference type="ARBA" id="ARBA00022777"/>
    </source>
</evidence>
<feature type="domain" description="Histidine kinase" evidence="18">
    <location>
        <begin position="216"/>
        <end position="428"/>
    </location>
</feature>
<keyword evidence="7" id="KW-0597">Phosphoprotein</keyword>
<dbReference type="GO" id="GO:0005886">
    <property type="term" value="C:plasma membrane"/>
    <property type="evidence" value="ECO:0007669"/>
    <property type="project" value="UniProtKB-SubCell"/>
</dbReference>
<dbReference type="PRINTS" id="PR00344">
    <property type="entry name" value="BCTRLSENSOR"/>
</dbReference>
<dbReference type="EMBL" id="SMCS01000003">
    <property type="protein sequence ID" value="TCV94619.1"/>
    <property type="molecule type" value="Genomic_DNA"/>
</dbReference>
<gene>
    <name evidence="19" type="ORF">EC912_103104</name>
</gene>
<keyword evidence="13" id="KW-0067">ATP-binding</keyword>
<keyword evidence="16" id="KW-0472">Membrane</keyword>
<dbReference type="PROSITE" id="PS50109">
    <property type="entry name" value="HIS_KIN"/>
    <property type="match status" value="1"/>
</dbReference>
<keyword evidence="12 19" id="KW-0418">Kinase</keyword>
<dbReference type="Pfam" id="PF00512">
    <property type="entry name" value="HisKA"/>
    <property type="match status" value="1"/>
</dbReference>
<keyword evidence="8" id="KW-0592">Phosphate transport</keyword>
<evidence type="ECO:0000256" key="1">
    <source>
        <dbReference type="ARBA" id="ARBA00000085"/>
    </source>
</evidence>
<keyword evidence="15" id="KW-0902">Two-component regulatory system</keyword>
<dbReference type="InterPro" id="IPR005467">
    <property type="entry name" value="His_kinase_dom"/>
</dbReference>
<dbReference type="InterPro" id="IPR004358">
    <property type="entry name" value="Sig_transdc_His_kin-like_C"/>
</dbReference>
<protein>
    <recommendedName>
        <fullName evidence="4">Phosphate regulon sensor protein PhoR</fullName>
        <ecNumber evidence="3">2.7.13.3</ecNumber>
    </recommendedName>
</protein>